<dbReference type="PROSITE" id="PS00041">
    <property type="entry name" value="HTH_ARAC_FAMILY_1"/>
    <property type="match status" value="1"/>
</dbReference>
<proteinExistence type="predicted"/>
<dbReference type="InterPro" id="IPR018062">
    <property type="entry name" value="HTH_AraC-typ_CS"/>
</dbReference>
<evidence type="ECO:0000259" key="5">
    <source>
        <dbReference type="PROSITE" id="PS01124"/>
    </source>
</evidence>
<evidence type="ECO:0000256" key="1">
    <source>
        <dbReference type="ARBA" id="ARBA00023015"/>
    </source>
</evidence>
<sequence>MSANVSIHSLLLFLAAGQGIVFAILLCFRSRINRLVNMHLAFILLAFSVEILQKFLLDTGYIFQFPYLVGINLPFDATVGIALYWYVRSITYPEKDNSPYDFLKHYSVLFVCIVLSIPYWSLDFESKLLMMETGAVPSEWPAYISYSIGGQVLLKIVSFSAYLFLSIKMLLEHKNRIKDIFSYQEKITLMWLTNMLWLFLFGLLQGISILLFFQEYEELTQIMGFMEYFSIIVIFYIGVMGLLQPEIYRQSEQVYITELKRALNNPAASLPEEKNDDNIKYRKSALTDQDMQRIANKLNTLMQEQRTFLEPDLSMPQLAAHLTVSPNYLSQTLSSKFDSNFFDYINRLRIDYAKIQLLDPQLSKKSVVDIAIDSAFNSRSAFYTAFKKHVGMTPSEFKKNG</sequence>
<keyword evidence="7" id="KW-1185">Reference proteome</keyword>
<dbReference type="EMBL" id="JAKGAS010000002">
    <property type="protein sequence ID" value="MCF2947566.1"/>
    <property type="molecule type" value="Genomic_DNA"/>
</dbReference>
<feature type="transmembrane region" description="Helical" evidence="4">
    <location>
        <begin position="6"/>
        <end position="28"/>
    </location>
</feature>
<feature type="domain" description="HTH araC/xylS-type" evidence="5">
    <location>
        <begin position="292"/>
        <end position="400"/>
    </location>
</feature>
<gene>
    <name evidence="6" type="ORF">L0668_05560</name>
</gene>
<dbReference type="Proteomes" id="UP001521137">
    <property type="component" value="Unassembled WGS sequence"/>
</dbReference>
<dbReference type="Pfam" id="PF12833">
    <property type="entry name" value="HTH_18"/>
    <property type="match status" value="1"/>
</dbReference>
<feature type="transmembrane region" description="Helical" evidence="4">
    <location>
        <begin position="225"/>
        <end position="243"/>
    </location>
</feature>
<evidence type="ECO:0000256" key="4">
    <source>
        <dbReference type="SAM" id="Phobius"/>
    </source>
</evidence>
<keyword evidence="3" id="KW-0804">Transcription</keyword>
<accession>A0ABS9D3R1</accession>
<evidence type="ECO:0000313" key="7">
    <source>
        <dbReference type="Proteomes" id="UP001521137"/>
    </source>
</evidence>
<organism evidence="6 7">
    <name type="scientific">Paraglaciecola algarum</name>
    <dbReference type="NCBI Taxonomy" id="3050085"/>
    <lineage>
        <taxon>Bacteria</taxon>
        <taxon>Pseudomonadati</taxon>
        <taxon>Pseudomonadota</taxon>
        <taxon>Gammaproteobacteria</taxon>
        <taxon>Alteromonadales</taxon>
        <taxon>Alteromonadaceae</taxon>
        <taxon>Paraglaciecola</taxon>
    </lineage>
</organism>
<dbReference type="PROSITE" id="PS01124">
    <property type="entry name" value="HTH_ARAC_FAMILY_2"/>
    <property type="match status" value="1"/>
</dbReference>
<dbReference type="SUPFAM" id="SSF46689">
    <property type="entry name" value="Homeodomain-like"/>
    <property type="match status" value="1"/>
</dbReference>
<comment type="caution">
    <text evidence="6">The sequence shown here is derived from an EMBL/GenBank/DDBJ whole genome shotgun (WGS) entry which is preliminary data.</text>
</comment>
<name>A0ABS9D3R1_9ALTE</name>
<dbReference type="PANTHER" id="PTHR43280">
    <property type="entry name" value="ARAC-FAMILY TRANSCRIPTIONAL REGULATOR"/>
    <property type="match status" value="1"/>
</dbReference>
<keyword evidence="4" id="KW-1133">Transmembrane helix</keyword>
<dbReference type="Gene3D" id="1.10.10.60">
    <property type="entry name" value="Homeodomain-like"/>
    <property type="match status" value="2"/>
</dbReference>
<dbReference type="InterPro" id="IPR018060">
    <property type="entry name" value="HTH_AraC"/>
</dbReference>
<evidence type="ECO:0000256" key="2">
    <source>
        <dbReference type="ARBA" id="ARBA00023125"/>
    </source>
</evidence>
<protein>
    <submittedName>
        <fullName evidence="6">Helix-turn-helix domain-containing protein</fullName>
    </submittedName>
</protein>
<feature type="transmembrane region" description="Helical" evidence="4">
    <location>
        <begin position="188"/>
        <end position="213"/>
    </location>
</feature>
<feature type="transmembrane region" description="Helical" evidence="4">
    <location>
        <begin position="106"/>
        <end position="122"/>
    </location>
</feature>
<feature type="transmembrane region" description="Helical" evidence="4">
    <location>
        <begin position="65"/>
        <end position="86"/>
    </location>
</feature>
<dbReference type="InterPro" id="IPR009057">
    <property type="entry name" value="Homeodomain-like_sf"/>
</dbReference>
<keyword evidence="4" id="KW-0472">Membrane</keyword>
<keyword evidence="4" id="KW-0812">Transmembrane</keyword>
<dbReference type="PANTHER" id="PTHR43280:SF29">
    <property type="entry name" value="ARAC-FAMILY TRANSCRIPTIONAL REGULATOR"/>
    <property type="match status" value="1"/>
</dbReference>
<feature type="transmembrane region" description="Helical" evidence="4">
    <location>
        <begin position="35"/>
        <end position="53"/>
    </location>
</feature>
<evidence type="ECO:0000313" key="6">
    <source>
        <dbReference type="EMBL" id="MCF2947566.1"/>
    </source>
</evidence>
<feature type="transmembrane region" description="Helical" evidence="4">
    <location>
        <begin position="142"/>
        <end position="167"/>
    </location>
</feature>
<reference evidence="6 7" key="1">
    <citation type="submission" date="2022-01" db="EMBL/GenBank/DDBJ databases">
        <title>Paraglaciecola sp. G1-23.</title>
        <authorList>
            <person name="Jin M.S."/>
            <person name="Han D.M."/>
            <person name="Kim H.M."/>
            <person name="Jeon C.O."/>
        </authorList>
    </citation>
    <scope>NUCLEOTIDE SEQUENCE [LARGE SCALE GENOMIC DNA]</scope>
    <source>
        <strain evidence="6 7">G1-23</strain>
    </source>
</reference>
<keyword evidence="1" id="KW-0805">Transcription regulation</keyword>
<keyword evidence="2" id="KW-0238">DNA-binding</keyword>
<evidence type="ECO:0000256" key="3">
    <source>
        <dbReference type="ARBA" id="ARBA00023163"/>
    </source>
</evidence>
<dbReference type="SMART" id="SM00342">
    <property type="entry name" value="HTH_ARAC"/>
    <property type="match status" value="1"/>
</dbReference>